<evidence type="ECO:0000256" key="2">
    <source>
        <dbReference type="ARBA" id="ARBA00023125"/>
    </source>
</evidence>
<feature type="domain" description="HTH asnC-type" evidence="4">
    <location>
        <begin position="6"/>
        <end position="67"/>
    </location>
</feature>
<dbReference type="SUPFAM" id="SSF46785">
    <property type="entry name" value="Winged helix' DNA-binding domain"/>
    <property type="match status" value="1"/>
</dbReference>
<dbReference type="SUPFAM" id="SSF54909">
    <property type="entry name" value="Dimeric alpha+beta barrel"/>
    <property type="match status" value="1"/>
</dbReference>
<dbReference type="InterPro" id="IPR036390">
    <property type="entry name" value="WH_DNA-bd_sf"/>
</dbReference>
<dbReference type="AlphaFoldDB" id="A0AAJ5X3G7"/>
<evidence type="ECO:0000256" key="1">
    <source>
        <dbReference type="ARBA" id="ARBA00023015"/>
    </source>
</evidence>
<dbReference type="KEGG" id="acob:P0Y56_08860"/>
<evidence type="ECO:0000259" key="4">
    <source>
        <dbReference type="PROSITE" id="PS50956"/>
    </source>
</evidence>
<sequence length="157" mass="18015">MPRKNLDSIDRKILRILQADATLSLDRIAEVANLSATACWRRIRRMEEDGVIEARVTLLSQRALGLALTGYVMIRTDNHSDEWLERFAALIQSMEEIVEFHRMTGDVDYLLKIVAPDLESYDQLYRKFIRIPGIRDVSASFSMERIKGTTALPLVFS</sequence>
<dbReference type="EMBL" id="CP119316">
    <property type="protein sequence ID" value="WEK45147.1"/>
    <property type="molecule type" value="Genomic_DNA"/>
</dbReference>
<evidence type="ECO:0000256" key="3">
    <source>
        <dbReference type="ARBA" id="ARBA00023163"/>
    </source>
</evidence>
<dbReference type="InterPro" id="IPR019888">
    <property type="entry name" value="Tscrpt_reg_AsnC-like"/>
</dbReference>
<dbReference type="Proteomes" id="UP001218362">
    <property type="component" value="Chromosome"/>
</dbReference>
<dbReference type="GO" id="GO:0005829">
    <property type="term" value="C:cytosol"/>
    <property type="evidence" value="ECO:0007669"/>
    <property type="project" value="TreeGrafter"/>
</dbReference>
<dbReference type="InterPro" id="IPR011008">
    <property type="entry name" value="Dimeric_a/b-barrel"/>
</dbReference>
<reference evidence="5" key="1">
    <citation type="submission" date="2023-03" db="EMBL/GenBank/DDBJ databases">
        <title>Andean soil-derived lignocellulolytic bacterial consortium as a source of novel taxa and putative plastic-active enzymes.</title>
        <authorList>
            <person name="Diaz-Garcia L."/>
            <person name="Chuvochina M."/>
            <person name="Feuerriegel G."/>
            <person name="Bunk B."/>
            <person name="Sproer C."/>
            <person name="Streit W.R."/>
            <person name="Rodriguez L.M."/>
            <person name="Overmann J."/>
            <person name="Jimenez D.J."/>
        </authorList>
    </citation>
    <scope>NUCLEOTIDE SEQUENCE</scope>
    <source>
        <strain evidence="5">MAG 26</strain>
    </source>
</reference>
<evidence type="ECO:0000313" key="5">
    <source>
        <dbReference type="EMBL" id="WEK45147.1"/>
    </source>
</evidence>
<dbReference type="InterPro" id="IPR011991">
    <property type="entry name" value="ArsR-like_HTH"/>
</dbReference>
<dbReference type="PROSITE" id="PS50956">
    <property type="entry name" value="HTH_ASNC_2"/>
    <property type="match status" value="1"/>
</dbReference>
<dbReference type="GO" id="GO:0043200">
    <property type="term" value="P:response to amino acid"/>
    <property type="evidence" value="ECO:0007669"/>
    <property type="project" value="TreeGrafter"/>
</dbReference>
<dbReference type="CDD" id="cd00090">
    <property type="entry name" value="HTH_ARSR"/>
    <property type="match status" value="1"/>
</dbReference>
<evidence type="ECO:0000313" key="6">
    <source>
        <dbReference type="Proteomes" id="UP001218362"/>
    </source>
</evidence>
<dbReference type="GO" id="GO:0006355">
    <property type="term" value="P:regulation of DNA-templated transcription"/>
    <property type="evidence" value="ECO:0007669"/>
    <property type="project" value="UniProtKB-ARBA"/>
</dbReference>
<keyword evidence="3" id="KW-0804">Transcription</keyword>
<dbReference type="Gene3D" id="1.10.10.10">
    <property type="entry name" value="Winged helix-like DNA-binding domain superfamily/Winged helix DNA-binding domain"/>
    <property type="match status" value="1"/>
</dbReference>
<keyword evidence="1" id="KW-0805">Transcription regulation</keyword>
<dbReference type="InterPro" id="IPR036388">
    <property type="entry name" value="WH-like_DNA-bd_sf"/>
</dbReference>
<protein>
    <submittedName>
        <fullName evidence="5">Lrp/AsnC family transcriptional regulator</fullName>
    </submittedName>
</protein>
<organism evidence="5 6">
    <name type="scientific">Candidatus Andeanibacterium colombiense</name>
    <dbReference type="NCBI Taxonomy" id="3121345"/>
    <lineage>
        <taxon>Bacteria</taxon>
        <taxon>Pseudomonadati</taxon>
        <taxon>Pseudomonadota</taxon>
        <taxon>Alphaproteobacteria</taxon>
        <taxon>Sphingomonadales</taxon>
        <taxon>Sphingomonadaceae</taxon>
        <taxon>Candidatus Andeanibacterium</taxon>
    </lineage>
</organism>
<accession>A0AAJ5X3G7</accession>
<name>A0AAJ5X3G7_9SPHN</name>
<dbReference type="InterPro" id="IPR019887">
    <property type="entry name" value="Tscrpt_reg_AsnC/Lrp_C"/>
</dbReference>
<dbReference type="SMART" id="SM00344">
    <property type="entry name" value="HTH_ASNC"/>
    <property type="match status" value="1"/>
</dbReference>
<dbReference type="Pfam" id="PF13412">
    <property type="entry name" value="HTH_24"/>
    <property type="match status" value="1"/>
</dbReference>
<dbReference type="Pfam" id="PF01037">
    <property type="entry name" value="AsnC_trans_reg"/>
    <property type="match status" value="1"/>
</dbReference>
<dbReference type="PANTHER" id="PTHR30154">
    <property type="entry name" value="LEUCINE-RESPONSIVE REGULATORY PROTEIN"/>
    <property type="match status" value="1"/>
</dbReference>
<gene>
    <name evidence="5" type="ORF">P0Y56_08860</name>
</gene>
<proteinExistence type="predicted"/>
<dbReference type="GO" id="GO:0043565">
    <property type="term" value="F:sequence-specific DNA binding"/>
    <property type="evidence" value="ECO:0007669"/>
    <property type="project" value="InterPro"/>
</dbReference>
<dbReference type="PRINTS" id="PR00033">
    <property type="entry name" value="HTHASNC"/>
</dbReference>
<keyword evidence="2" id="KW-0238">DNA-binding</keyword>
<dbReference type="Gene3D" id="3.30.70.920">
    <property type="match status" value="1"/>
</dbReference>
<dbReference type="PANTHER" id="PTHR30154:SF17">
    <property type="entry name" value="DNA-BINDING TRANSCRIPTIONAL ACTIVATOR DECR"/>
    <property type="match status" value="1"/>
</dbReference>
<dbReference type="InterPro" id="IPR000485">
    <property type="entry name" value="AsnC-type_HTH_dom"/>
</dbReference>